<comment type="caution">
    <text evidence="4">The sequence shown here is derived from an EMBL/GenBank/DDBJ whole genome shotgun (WGS) entry which is preliminary data.</text>
</comment>
<dbReference type="InterPro" id="IPR008978">
    <property type="entry name" value="HSP20-like_chaperone"/>
</dbReference>
<dbReference type="PANTHER" id="PTHR12356">
    <property type="entry name" value="NUCLEAR MOVEMENT PROTEIN NUDC"/>
    <property type="match status" value="1"/>
</dbReference>
<dbReference type="PROSITE" id="PS51203">
    <property type="entry name" value="CS"/>
    <property type="match status" value="1"/>
</dbReference>
<organism evidence="4 5">
    <name type="scientific">Durusdinium trenchii</name>
    <dbReference type="NCBI Taxonomy" id="1381693"/>
    <lineage>
        <taxon>Eukaryota</taxon>
        <taxon>Sar</taxon>
        <taxon>Alveolata</taxon>
        <taxon>Dinophyceae</taxon>
        <taxon>Suessiales</taxon>
        <taxon>Symbiodiniaceae</taxon>
        <taxon>Durusdinium</taxon>
    </lineage>
</organism>
<evidence type="ECO:0000313" key="5">
    <source>
        <dbReference type="Proteomes" id="UP001642484"/>
    </source>
</evidence>
<evidence type="ECO:0000256" key="1">
    <source>
        <dbReference type="ARBA" id="ARBA00004496"/>
    </source>
</evidence>
<keyword evidence="5" id="KW-1185">Reference proteome</keyword>
<protein>
    <recommendedName>
        <fullName evidence="3">CS domain-containing protein</fullName>
    </recommendedName>
</protein>
<feature type="domain" description="CS" evidence="3">
    <location>
        <begin position="22"/>
        <end position="120"/>
    </location>
</feature>
<evidence type="ECO:0000259" key="3">
    <source>
        <dbReference type="PROSITE" id="PS51203"/>
    </source>
</evidence>
<dbReference type="SUPFAM" id="SSF49764">
    <property type="entry name" value="HSP20-like chaperones"/>
    <property type="match status" value="1"/>
</dbReference>
<comment type="subcellular location">
    <subcellularLocation>
        <location evidence="1">Cytoplasm</location>
    </subcellularLocation>
</comment>
<dbReference type="InterPro" id="IPR037898">
    <property type="entry name" value="NudC_fam"/>
</dbReference>
<evidence type="ECO:0000313" key="4">
    <source>
        <dbReference type="EMBL" id="CAK9059761.1"/>
    </source>
</evidence>
<dbReference type="Gene3D" id="2.60.40.790">
    <property type="match status" value="1"/>
</dbReference>
<reference evidence="4 5" key="1">
    <citation type="submission" date="2024-02" db="EMBL/GenBank/DDBJ databases">
        <authorList>
            <person name="Chen Y."/>
            <person name="Shah S."/>
            <person name="Dougan E. K."/>
            <person name="Thang M."/>
            <person name="Chan C."/>
        </authorList>
    </citation>
    <scope>NUCLEOTIDE SEQUENCE [LARGE SCALE GENOMIC DNA]</scope>
</reference>
<gene>
    <name evidence="4" type="ORF">CCMP2556_LOCUS29411</name>
</gene>
<dbReference type="CDD" id="cd06467">
    <property type="entry name" value="p23_NUDC_like"/>
    <property type="match status" value="1"/>
</dbReference>
<dbReference type="EMBL" id="CAXAMN010021458">
    <property type="protein sequence ID" value="CAK9059761.1"/>
    <property type="molecule type" value="Genomic_DNA"/>
</dbReference>
<proteinExistence type="predicted"/>
<keyword evidence="2" id="KW-0963">Cytoplasm</keyword>
<evidence type="ECO:0000256" key="2">
    <source>
        <dbReference type="ARBA" id="ARBA00022490"/>
    </source>
</evidence>
<sequence>MAIAFDGRNKELRELRPEEIGGKTDKYSWDQTNWEIRCQVPVDPETTKHDIRCQIGRKHLLLSVFDEDILNGSLFDSVDSEESSWTLERCNDKFPPKLEIHISLKKELESQGRHHWSCIVKGEQKIDVDWLGPPIKVVHPGDLETLRRIGETSEDPALPFCNMRENQKKSALHGATDEAAAFNAKHSTASTTWEL</sequence>
<dbReference type="PANTHER" id="PTHR12356:SF3">
    <property type="entry name" value="NUCLEAR MIGRATION PROTEIN NUDC"/>
    <property type="match status" value="1"/>
</dbReference>
<name>A0ABP0N7S1_9DINO</name>
<dbReference type="Proteomes" id="UP001642484">
    <property type="component" value="Unassembled WGS sequence"/>
</dbReference>
<dbReference type="Pfam" id="PF04969">
    <property type="entry name" value="CS"/>
    <property type="match status" value="1"/>
</dbReference>
<accession>A0ABP0N7S1</accession>
<dbReference type="InterPro" id="IPR007052">
    <property type="entry name" value="CS_dom"/>
</dbReference>